<dbReference type="CTD" id="799482"/>
<dbReference type="InterPro" id="IPR008253">
    <property type="entry name" value="Marvel"/>
</dbReference>
<evidence type="ECO:0000313" key="11">
    <source>
        <dbReference type="RefSeq" id="XP_030640698.1"/>
    </source>
</evidence>
<dbReference type="GeneID" id="115821079"/>
<dbReference type="InterPro" id="IPR001285">
    <property type="entry name" value="Synaptophysin/porin"/>
</dbReference>
<name>A0A6J2W8W3_CHACN</name>
<dbReference type="RefSeq" id="XP_030640698.1">
    <property type="nucleotide sequence ID" value="XM_030784838.1"/>
</dbReference>
<evidence type="ECO:0000256" key="8">
    <source>
        <dbReference type="SAM" id="Phobius"/>
    </source>
</evidence>
<organism evidence="10 11">
    <name type="scientific">Chanos chanos</name>
    <name type="common">Milkfish</name>
    <name type="synonym">Mugil chanos</name>
    <dbReference type="NCBI Taxonomy" id="29144"/>
    <lineage>
        <taxon>Eukaryota</taxon>
        <taxon>Metazoa</taxon>
        <taxon>Chordata</taxon>
        <taxon>Craniata</taxon>
        <taxon>Vertebrata</taxon>
        <taxon>Euteleostomi</taxon>
        <taxon>Actinopterygii</taxon>
        <taxon>Neopterygii</taxon>
        <taxon>Teleostei</taxon>
        <taxon>Ostariophysi</taxon>
        <taxon>Gonorynchiformes</taxon>
        <taxon>Chanidae</taxon>
        <taxon>Chanos</taxon>
    </lineage>
</organism>
<evidence type="ECO:0000313" key="10">
    <source>
        <dbReference type="Proteomes" id="UP000504632"/>
    </source>
</evidence>
<gene>
    <name evidence="11" type="primary">sypl2b</name>
</gene>
<feature type="transmembrane region" description="Helical" evidence="8">
    <location>
        <begin position="199"/>
        <end position="221"/>
    </location>
</feature>
<dbReference type="PRINTS" id="PR00220">
    <property type="entry name" value="SYNAPTOPHYSN"/>
</dbReference>
<evidence type="ECO:0000256" key="7">
    <source>
        <dbReference type="PROSITE-ProRule" id="PRU00581"/>
    </source>
</evidence>
<keyword evidence="5 7" id="KW-0472">Membrane</keyword>
<accession>A0A6J2W8W3</accession>
<keyword evidence="3 7" id="KW-0812">Transmembrane</keyword>
<reference evidence="11" key="1">
    <citation type="submission" date="2025-08" db="UniProtKB">
        <authorList>
            <consortium name="RefSeq"/>
        </authorList>
    </citation>
    <scope>IDENTIFICATION</scope>
</reference>
<dbReference type="InParanoid" id="A0A6J2W8W3"/>
<protein>
    <submittedName>
        <fullName evidence="11">Synaptophysin-like protein 2b</fullName>
    </submittedName>
</protein>
<dbReference type="PANTHER" id="PTHR10306">
    <property type="entry name" value="SYNAPTOPHYSIN"/>
    <property type="match status" value="1"/>
</dbReference>
<dbReference type="AlphaFoldDB" id="A0A6J2W8W3"/>
<dbReference type="PROSITE" id="PS51225">
    <property type="entry name" value="MARVEL"/>
    <property type="match status" value="1"/>
</dbReference>
<evidence type="ECO:0000259" key="9">
    <source>
        <dbReference type="PROSITE" id="PS51225"/>
    </source>
</evidence>
<comment type="subcellular location">
    <subcellularLocation>
        <location evidence="1">Membrane</location>
        <topology evidence="1">Multi-pass membrane protein</topology>
    </subcellularLocation>
</comment>
<feature type="domain" description="MARVEL" evidence="9">
    <location>
        <begin position="18"/>
        <end position="225"/>
    </location>
</feature>
<comment type="similarity">
    <text evidence="2">Belongs to the synaptophysin/synaptobrevin family.</text>
</comment>
<evidence type="ECO:0000256" key="6">
    <source>
        <dbReference type="ARBA" id="ARBA00023180"/>
    </source>
</evidence>
<evidence type="ECO:0000256" key="5">
    <source>
        <dbReference type="ARBA" id="ARBA00023136"/>
    </source>
</evidence>
<dbReference type="OrthoDB" id="10006326at2759"/>
<dbReference type="GO" id="GO:0030672">
    <property type="term" value="C:synaptic vesicle membrane"/>
    <property type="evidence" value="ECO:0007669"/>
    <property type="project" value="TreeGrafter"/>
</dbReference>
<feature type="transmembrane region" description="Helical" evidence="8">
    <location>
        <begin position="139"/>
        <end position="159"/>
    </location>
</feature>
<evidence type="ECO:0000256" key="1">
    <source>
        <dbReference type="ARBA" id="ARBA00004141"/>
    </source>
</evidence>
<keyword evidence="4 8" id="KW-1133">Transmembrane helix</keyword>
<evidence type="ECO:0000256" key="3">
    <source>
        <dbReference type="ARBA" id="ARBA00022692"/>
    </source>
</evidence>
<dbReference type="Pfam" id="PF01284">
    <property type="entry name" value="MARVEL"/>
    <property type="match status" value="1"/>
</dbReference>
<evidence type="ECO:0000256" key="2">
    <source>
        <dbReference type="ARBA" id="ARBA00006476"/>
    </source>
</evidence>
<keyword evidence="10" id="KW-1185">Reference proteome</keyword>
<dbReference type="PANTHER" id="PTHR10306:SF9">
    <property type="entry name" value="SYNAPTOPHYSIN-LIKE PROTEIN 1"/>
    <property type="match status" value="1"/>
</dbReference>
<proteinExistence type="inferred from homology"/>
<dbReference type="Proteomes" id="UP000504632">
    <property type="component" value="Chromosome 9"/>
</dbReference>
<sequence>MDSIAQKAMSALSFDIGPLKEPLGFIRVLEWVFSIFAFATTGGYSGSTSFNIQCQGTGSSLEVSADFAYPFRLNKHSYNIPTCKVNDTSTVVRYLTGDHSSSAEFFVCIGVFAFLYCTAALVLYLGYQQVYRGNNRGPIVDLLVTGAFAFLWLVSSSAWGKGLTDVKWSTSPSNLVTITDVCKPPNICTPGAIPHMGRLNASVTFGFLNLILWAGNCWFIFKETPFHKSAAPPANEQEGTRQP</sequence>
<feature type="transmembrane region" description="Helical" evidence="8">
    <location>
        <begin position="103"/>
        <end position="127"/>
    </location>
</feature>
<keyword evidence="6" id="KW-0325">Glycoprotein</keyword>
<evidence type="ECO:0000256" key="4">
    <source>
        <dbReference type="ARBA" id="ARBA00022989"/>
    </source>
</evidence>